<evidence type="ECO:0000313" key="5">
    <source>
        <dbReference type="EMBL" id="APT56307.1"/>
    </source>
</evidence>
<dbReference type="Pfam" id="PF00128">
    <property type="entry name" value="Alpha-amylase"/>
    <property type="match status" value="1"/>
</dbReference>
<feature type="domain" description="Glycosyl hydrolase family 13 catalytic" evidence="4">
    <location>
        <begin position="39"/>
        <end position="428"/>
    </location>
</feature>
<keyword evidence="2" id="KW-0378">Hydrolase</keyword>
<name>A0A1L7ABY2_9PROT</name>
<protein>
    <submittedName>
        <fullName evidence="5">Alpha-glucosidase</fullName>
    </submittedName>
</protein>
<keyword evidence="3" id="KW-0326">Glycosidase</keyword>
<dbReference type="STRING" id="257708.RGI145_03460"/>
<evidence type="ECO:0000256" key="2">
    <source>
        <dbReference type="ARBA" id="ARBA00022801"/>
    </source>
</evidence>
<dbReference type="Proteomes" id="UP000185494">
    <property type="component" value="Chromosome 1"/>
</dbReference>
<comment type="similarity">
    <text evidence="1">Belongs to the glycosyl hydrolase 13 family.</text>
</comment>
<dbReference type="RefSeq" id="WP_075797253.1">
    <property type="nucleotide sequence ID" value="NZ_CP015583.1"/>
</dbReference>
<dbReference type="GO" id="GO:0009313">
    <property type="term" value="P:oligosaccharide catabolic process"/>
    <property type="evidence" value="ECO:0007669"/>
    <property type="project" value="TreeGrafter"/>
</dbReference>
<dbReference type="KEGG" id="rgi:RGI145_03460"/>
<dbReference type="EMBL" id="CP015583">
    <property type="protein sequence ID" value="APT56307.1"/>
    <property type="molecule type" value="Genomic_DNA"/>
</dbReference>
<dbReference type="InterPro" id="IPR006047">
    <property type="entry name" value="GH13_cat_dom"/>
</dbReference>
<dbReference type="SUPFAM" id="SSF51445">
    <property type="entry name" value="(Trans)glycosidases"/>
    <property type="match status" value="1"/>
</dbReference>
<evidence type="ECO:0000256" key="1">
    <source>
        <dbReference type="ARBA" id="ARBA00008061"/>
    </source>
</evidence>
<dbReference type="SUPFAM" id="SSF51011">
    <property type="entry name" value="Glycosyl hydrolase domain"/>
    <property type="match status" value="1"/>
</dbReference>
<organism evidence="5 6">
    <name type="scientific">Roseomonas gilardii</name>
    <dbReference type="NCBI Taxonomy" id="257708"/>
    <lineage>
        <taxon>Bacteria</taxon>
        <taxon>Pseudomonadati</taxon>
        <taxon>Pseudomonadota</taxon>
        <taxon>Alphaproteobacteria</taxon>
        <taxon>Acetobacterales</taxon>
        <taxon>Roseomonadaceae</taxon>
        <taxon>Roseomonas</taxon>
    </lineage>
</organism>
<reference evidence="5 6" key="1">
    <citation type="submission" date="2016-05" db="EMBL/GenBank/DDBJ databases">
        <title>Complete Genome and Methylome Analysis of Psychrotrophic Bacterial Isolates from Antarctic Lake Untersee.</title>
        <authorList>
            <person name="Fomenkov A."/>
            <person name="Akimov V.N."/>
            <person name="Vasilyeva L.V."/>
            <person name="Andersen D."/>
            <person name="Vincze T."/>
            <person name="Roberts R.J."/>
        </authorList>
    </citation>
    <scope>NUCLEOTIDE SEQUENCE [LARGE SCALE GENOMIC DNA]</scope>
    <source>
        <strain evidence="5 6">U14-5</strain>
    </source>
</reference>
<dbReference type="InterPro" id="IPR017853">
    <property type="entry name" value="GH"/>
</dbReference>
<dbReference type="Gene3D" id="3.20.20.80">
    <property type="entry name" value="Glycosidases"/>
    <property type="match status" value="2"/>
</dbReference>
<evidence type="ECO:0000313" key="6">
    <source>
        <dbReference type="Proteomes" id="UP000185494"/>
    </source>
</evidence>
<proteinExistence type="inferred from homology"/>
<gene>
    <name evidence="5" type="ORF">RGI145_03460</name>
</gene>
<dbReference type="PANTHER" id="PTHR10357:SF179">
    <property type="entry name" value="NEUTRAL AND BASIC AMINO ACID TRANSPORT PROTEIN RBAT"/>
    <property type="match status" value="1"/>
</dbReference>
<dbReference type="InterPro" id="IPR045857">
    <property type="entry name" value="O16G_dom_2"/>
</dbReference>
<dbReference type="Gene3D" id="2.60.40.1180">
    <property type="entry name" value="Golgi alpha-mannosidase II"/>
    <property type="match status" value="1"/>
</dbReference>
<dbReference type="CDD" id="cd11330">
    <property type="entry name" value="AmyAc_OligoGlu"/>
    <property type="match status" value="1"/>
</dbReference>
<dbReference type="AlphaFoldDB" id="A0A1L7ABY2"/>
<dbReference type="GO" id="GO:0004556">
    <property type="term" value="F:alpha-amylase activity"/>
    <property type="evidence" value="ECO:0007669"/>
    <property type="project" value="TreeGrafter"/>
</dbReference>
<dbReference type="FunFam" id="3.90.400.10:FF:000002">
    <property type="entry name" value="Sucrose isomerase"/>
    <property type="match status" value="1"/>
</dbReference>
<accession>A0A1L7ABY2</accession>
<dbReference type="InterPro" id="IPR013780">
    <property type="entry name" value="Glyco_hydro_b"/>
</dbReference>
<dbReference type="Gene3D" id="3.90.400.10">
    <property type="entry name" value="Oligo-1,6-glucosidase, Domain 2"/>
    <property type="match status" value="1"/>
</dbReference>
<evidence type="ECO:0000256" key="3">
    <source>
        <dbReference type="ARBA" id="ARBA00023295"/>
    </source>
</evidence>
<dbReference type="SMART" id="SM00642">
    <property type="entry name" value="Aamy"/>
    <property type="match status" value="1"/>
</dbReference>
<evidence type="ECO:0000259" key="4">
    <source>
        <dbReference type="SMART" id="SM00642"/>
    </source>
</evidence>
<sequence length="563" mass="64040">MNHVTAGFDNASLRPSRSGRFLSPSAAKAEWWRGAVIYQVYPRSFADGNGDGIGDLPGLHDRLGHIADLGADALWISPFQRSPQEDYGYDVSDYCDVDPLFGTLADFDRVLARAHRLGLRVLMDQVWSHSSNRHPWFQESRASRHNPKADWYVWADPSPDGTAPTNWLSVFGGPAWSWEPRRRQYYLHHFLGSQPAFNLHNEEVVEALLQTGRFWLDRGVDGFRLDAVDWMCHDPDLRDNPATHRPGQPIPAKPFGMQRHQHDLLHPRTLEVIARIRGLQDEYPGTATLAEISSQDGAFDRLRRYTAPGMFDMAYTLRFMKGNLTHETVASTLHWMTEHQEGWPCWSFSNHDVERVASRWSPIGGRPGQPGLEFLRLLMAMLLTMRGSVCIYQGEELGLPEAELRQEDLRDPFGIAFWPDYKGRDGSRTPMPWRQDAPNLGFSGATPWLPMPEAHRPLAAEAQRRDPASTLNAWRHFLRFRRNHPALVHGALTQVAAPEPLICFRRQSAEESLLCVFNLGQAPQELDLPSDMPAKPLWRSNAGLRHHRVRLDACGALICREDR</sequence>
<dbReference type="PANTHER" id="PTHR10357">
    <property type="entry name" value="ALPHA-AMYLASE FAMILY MEMBER"/>
    <property type="match status" value="1"/>
</dbReference>